<proteinExistence type="predicted"/>
<dbReference type="EMBL" id="CAWUPB010001159">
    <property type="protein sequence ID" value="CAK7340347.1"/>
    <property type="molecule type" value="Genomic_DNA"/>
</dbReference>
<dbReference type="Proteomes" id="UP001314170">
    <property type="component" value="Unassembled WGS sequence"/>
</dbReference>
<sequence length="76" mass="8988">MRKIIVVVDDWASSMLQNESPQEPPIKHLYNLDFWSVVPSFNKFERGQLKTCGSFNDEDNVTFTEVWRYIMVEDES</sequence>
<organism evidence="1 2">
    <name type="scientific">Dovyalis caffra</name>
    <dbReference type="NCBI Taxonomy" id="77055"/>
    <lineage>
        <taxon>Eukaryota</taxon>
        <taxon>Viridiplantae</taxon>
        <taxon>Streptophyta</taxon>
        <taxon>Embryophyta</taxon>
        <taxon>Tracheophyta</taxon>
        <taxon>Spermatophyta</taxon>
        <taxon>Magnoliopsida</taxon>
        <taxon>eudicotyledons</taxon>
        <taxon>Gunneridae</taxon>
        <taxon>Pentapetalae</taxon>
        <taxon>rosids</taxon>
        <taxon>fabids</taxon>
        <taxon>Malpighiales</taxon>
        <taxon>Salicaceae</taxon>
        <taxon>Flacourtieae</taxon>
        <taxon>Dovyalis</taxon>
    </lineage>
</organism>
<name>A0AAV1RXQ6_9ROSI</name>
<accession>A0AAV1RXQ6</accession>
<evidence type="ECO:0000313" key="2">
    <source>
        <dbReference type="Proteomes" id="UP001314170"/>
    </source>
</evidence>
<dbReference type="AlphaFoldDB" id="A0AAV1RXQ6"/>
<evidence type="ECO:0000313" key="1">
    <source>
        <dbReference type="EMBL" id="CAK7340347.1"/>
    </source>
</evidence>
<comment type="caution">
    <text evidence="1">The sequence shown here is derived from an EMBL/GenBank/DDBJ whole genome shotgun (WGS) entry which is preliminary data.</text>
</comment>
<reference evidence="1 2" key="1">
    <citation type="submission" date="2024-01" db="EMBL/GenBank/DDBJ databases">
        <authorList>
            <person name="Waweru B."/>
        </authorList>
    </citation>
    <scope>NUCLEOTIDE SEQUENCE [LARGE SCALE GENOMIC DNA]</scope>
</reference>
<keyword evidence="2" id="KW-1185">Reference proteome</keyword>
<protein>
    <submittedName>
        <fullName evidence="1">Uncharacterized protein</fullName>
    </submittedName>
</protein>
<gene>
    <name evidence="1" type="ORF">DCAF_LOCUS15429</name>
</gene>